<evidence type="ECO:0000313" key="2">
    <source>
        <dbReference type="EMBL" id="SDZ75743.1"/>
    </source>
</evidence>
<dbReference type="EMBL" id="FNQJ01000001">
    <property type="protein sequence ID" value="SDZ75743.1"/>
    <property type="molecule type" value="Genomic_DNA"/>
</dbReference>
<keyword evidence="3" id="KW-1185">Reference proteome</keyword>
<feature type="signal peptide" evidence="1">
    <location>
        <begin position="1"/>
        <end position="22"/>
    </location>
</feature>
<feature type="chain" id="PRO_5011473426" evidence="1">
    <location>
        <begin position="23"/>
        <end position="97"/>
    </location>
</feature>
<name>A0A1H3VLR2_9BURK</name>
<evidence type="ECO:0000313" key="3">
    <source>
        <dbReference type="Proteomes" id="UP000199002"/>
    </source>
</evidence>
<reference evidence="3" key="1">
    <citation type="submission" date="2016-10" db="EMBL/GenBank/DDBJ databases">
        <authorList>
            <person name="Varghese N."/>
            <person name="Submissions S."/>
        </authorList>
    </citation>
    <scope>NUCLEOTIDE SEQUENCE [LARGE SCALE GENOMIC DNA]</scope>
    <source>
        <strain evidence="3">DSM 25157</strain>
    </source>
</reference>
<dbReference type="AlphaFoldDB" id="A0A1H3VLR2"/>
<dbReference type="STRING" id="592050.SAMN05421875_101251"/>
<organism evidence="2 3">
    <name type="scientific">Acidovorax soli</name>
    <dbReference type="NCBI Taxonomy" id="592050"/>
    <lineage>
        <taxon>Bacteria</taxon>
        <taxon>Pseudomonadati</taxon>
        <taxon>Pseudomonadota</taxon>
        <taxon>Betaproteobacteria</taxon>
        <taxon>Burkholderiales</taxon>
        <taxon>Comamonadaceae</taxon>
        <taxon>Acidovorax</taxon>
    </lineage>
</organism>
<proteinExistence type="predicted"/>
<sequence>MSAFPCAAVALVAAFASQSAAAACYLVYAPDQEIVYRASVPPVDMSRDIHETLPQVAPGATLVFSLNDQGCELTINKLPLASTAGPVGMRPARADRG</sequence>
<accession>A0A1H3VLR2</accession>
<keyword evidence="1" id="KW-0732">Signal</keyword>
<dbReference type="RefSeq" id="WP_092696742.1">
    <property type="nucleotide sequence ID" value="NZ_CAXIQL010000088.1"/>
</dbReference>
<gene>
    <name evidence="2" type="ORF">SAMN05421875_101251</name>
</gene>
<dbReference type="GeneID" id="34234499"/>
<dbReference type="Proteomes" id="UP000199002">
    <property type="component" value="Unassembled WGS sequence"/>
</dbReference>
<protein>
    <submittedName>
        <fullName evidence="2">Uncharacterized protein</fullName>
    </submittedName>
</protein>
<evidence type="ECO:0000256" key="1">
    <source>
        <dbReference type="SAM" id="SignalP"/>
    </source>
</evidence>